<keyword evidence="2" id="KW-0812">Transmembrane</keyword>
<organism evidence="4 5">
    <name type="scientific">Nocardia africana</name>
    <dbReference type="NCBI Taxonomy" id="134964"/>
    <lineage>
        <taxon>Bacteria</taxon>
        <taxon>Bacillati</taxon>
        <taxon>Actinomycetota</taxon>
        <taxon>Actinomycetes</taxon>
        <taxon>Mycobacteriales</taxon>
        <taxon>Nocardiaceae</taxon>
        <taxon>Nocardia</taxon>
    </lineage>
</organism>
<evidence type="ECO:0000259" key="3">
    <source>
        <dbReference type="Pfam" id="PF13559"/>
    </source>
</evidence>
<protein>
    <submittedName>
        <fullName evidence="4">DUF4129 domain-containing protein</fullName>
    </submittedName>
</protein>
<dbReference type="EMBL" id="JBIALX010000009">
    <property type="protein sequence ID" value="MFF0456335.1"/>
    <property type="molecule type" value="Genomic_DNA"/>
</dbReference>
<keyword evidence="5" id="KW-1185">Reference proteome</keyword>
<feature type="compositionally biased region" description="Pro residues" evidence="1">
    <location>
        <begin position="179"/>
        <end position="192"/>
    </location>
</feature>
<proteinExistence type="predicted"/>
<name>A0ABW6NME7_9NOCA</name>
<evidence type="ECO:0000313" key="4">
    <source>
        <dbReference type="EMBL" id="MFF0456335.1"/>
    </source>
</evidence>
<feature type="region of interest" description="Disordered" evidence="1">
    <location>
        <begin position="113"/>
        <end position="142"/>
    </location>
</feature>
<keyword evidence="2" id="KW-1133">Transmembrane helix</keyword>
<gene>
    <name evidence="4" type="ORF">ACFYTH_23475</name>
</gene>
<feature type="region of interest" description="Disordered" evidence="1">
    <location>
        <begin position="1"/>
        <end position="36"/>
    </location>
</feature>
<dbReference type="Pfam" id="PF13559">
    <property type="entry name" value="DUF4129"/>
    <property type="match status" value="1"/>
</dbReference>
<feature type="compositionally biased region" description="Basic and acidic residues" evidence="1">
    <location>
        <begin position="22"/>
        <end position="36"/>
    </location>
</feature>
<evidence type="ECO:0000256" key="2">
    <source>
        <dbReference type="SAM" id="Phobius"/>
    </source>
</evidence>
<evidence type="ECO:0000313" key="5">
    <source>
        <dbReference type="Proteomes" id="UP001601521"/>
    </source>
</evidence>
<comment type="caution">
    <text evidence="4">The sequence shown here is derived from an EMBL/GenBank/DDBJ whole genome shotgun (WGS) entry which is preliminary data.</text>
</comment>
<feature type="region of interest" description="Disordered" evidence="1">
    <location>
        <begin position="179"/>
        <end position="205"/>
    </location>
</feature>
<evidence type="ECO:0000256" key="1">
    <source>
        <dbReference type="SAM" id="MobiDB-lite"/>
    </source>
</evidence>
<feature type="transmembrane region" description="Helical" evidence="2">
    <location>
        <begin position="153"/>
        <end position="171"/>
    </location>
</feature>
<reference evidence="4 5" key="1">
    <citation type="submission" date="2024-10" db="EMBL/GenBank/DDBJ databases">
        <title>The Natural Products Discovery Center: Release of the First 8490 Sequenced Strains for Exploring Actinobacteria Biosynthetic Diversity.</title>
        <authorList>
            <person name="Kalkreuter E."/>
            <person name="Kautsar S.A."/>
            <person name="Yang D."/>
            <person name="Bader C.D."/>
            <person name="Teijaro C.N."/>
            <person name="Fluegel L."/>
            <person name="Davis C.M."/>
            <person name="Simpson J.R."/>
            <person name="Lauterbach L."/>
            <person name="Steele A.D."/>
            <person name="Gui C."/>
            <person name="Meng S."/>
            <person name="Li G."/>
            <person name="Viehrig K."/>
            <person name="Ye F."/>
            <person name="Su P."/>
            <person name="Kiefer A.F."/>
            <person name="Nichols A."/>
            <person name="Cepeda A.J."/>
            <person name="Yan W."/>
            <person name="Fan B."/>
            <person name="Jiang Y."/>
            <person name="Adhikari A."/>
            <person name="Zheng C.-J."/>
            <person name="Schuster L."/>
            <person name="Cowan T.M."/>
            <person name="Smanski M.J."/>
            <person name="Chevrette M.G."/>
            <person name="De Carvalho L.P.S."/>
            <person name="Shen B."/>
        </authorList>
    </citation>
    <scope>NUCLEOTIDE SEQUENCE [LARGE SCALE GENOMIC DNA]</scope>
    <source>
        <strain evidence="4 5">NPDC004550</strain>
    </source>
</reference>
<sequence>MTDDARADRPSAPPPPTLGAAAEHRAAAESAAGHHDFDTALRERFRAVVRGLEQGGVLEVQRSRTARETASAAGHALPGASTEFDYAADSFDEIVYGGRTATPDEYQRLTSADRYSLAPPPPPDPVEQQRSERKRGDRPRLPPLPQLLRDKRFWAFVLVALVIALVVYLLFRLATAPTAPPQPTQPHPPPPPEHPDIRPPDVGEGSDSIFQRLPPWLAYGGLQALIFAAVVVWWRARRRGAVVGEPRPVQVAAGELLAGQAALYRRTGDRDHVAAKLRAATLRRIRGRVNVPADAAPEQVSAVIGARIGIDPGRVAAAFYGPVADGPALEYVAAQLDWIESEIG</sequence>
<feature type="transmembrane region" description="Helical" evidence="2">
    <location>
        <begin position="216"/>
        <end position="234"/>
    </location>
</feature>
<feature type="compositionally biased region" description="Basic and acidic residues" evidence="1">
    <location>
        <begin position="127"/>
        <end position="140"/>
    </location>
</feature>
<dbReference type="Proteomes" id="UP001601521">
    <property type="component" value="Unassembled WGS sequence"/>
</dbReference>
<dbReference type="InterPro" id="IPR025403">
    <property type="entry name" value="TgpA-like_C"/>
</dbReference>
<dbReference type="RefSeq" id="WP_387253206.1">
    <property type="nucleotide sequence ID" value="NZ_JBIALX010000009.1"/>
</dbReference>
<feature type="domain" description="Protein-glutamine gamma-glutamyltransferase-like C-terminal" evidence="3">
    <location>
        <begin position="44"/>
        <end position="114"/>
    </location>
</feature>
<keyword evidence="2" id="KW-0472">Membrane</keyword>
<accession>A0ABW6NME7</accession>